<dbReference type="Gene3D" id="3.40.50.300">
    <property type="entry name" value="P-loop containing nucleotide triphosphate hydrolases"/>
    <property type="match status" value="2"/>
</dbReference>
<evidence type="ECO:0000256" key="2">
    <source>
        <dbReference type="ARBA" id="ARBA00022490"/>
    </source>
</evidence>
<dbReference type="PROSITE" id="PS51194">
    <property type="entry name" value="HELICASE_CTER"/>
    <property type="match status" value="1"/>
</dbReference>
<dbReference type="InterPro" id="IPR014001">
    <property type="entry name" value="Helicase_ATP-bd"/>
</dbReference>
<evidence type="ECO:0000256" key="11">
    <source>
        <dbReference type="RuleBase" id="RU000492"/>
    </source>
</evidence>
<dbReference type="SUPFAM" id="SSF52540">
    <property type="entry name" value="P-loop containing nucleoside triphosphate hydrolases"/>
    <property type="match status" value="1"/>
</dbReference>
<comment type="catalytic activity">
    <reaction evidence="8">
        <text>ATP + H2O = ADP + phosphate + H(+)</text>
        <dbReference type="Rhea" id="RHEA:13065"/>
        <dbReference type="ChEBI" id="CHEBI:15377"/>
        <dbReference type="ChEBI" id="CHEBI:15378"/>
        <dbReference type="ChEBI" id="CHEBI:30616"/>
        <dbReference type="ChEBI" id="CHEBI:43474"/>
        <dbReference type="ChEBI" id="CHEBI:456216"/>
        <dbReference type="EC" id="3.6.4.13"/>
    </reaction>
</comment>
<evidence type="ECO:0000256" key="10">
    <source>
        <dbReference type="PROSITE-ProRule" id="PRU00552"/>
    </source>
</evidence>
<feature type="domain" description="Helicase ATP-binding" evidence="12">
    <location>
        <begin position="32"/>
        <end position="206"/>
    </location>
</feature>
<evidence type="ECO:0000256" key="8">
    <source>
        <dbReference type="ARBA" id="ARBA00047984"/>
    </source>
</evidence>
<evidence type="ECO:0000259" key="13">
    <source>
        <dbReference type="PROSITE" id="PS51194"/>
    </source>
</evidence>
<dbReference type="GO" id="GO:0009266">
    <property type="term" value="P:response to temperature stimulus"/>
    <property type="evidence" value="ECO:0007669"/>
    <property type="project" value="UniProtKB-ARBA"/>
</dbReference>
<proteinExistence type="inferred from homology"/>
<keyword evidence="3 11" id="KW-0547">Nucleotide-binding</keyword>
<evidence type="ECO:0000256" key="9">
    <source>
        <dbReference type="ARBA" id="ARBA00074363"/>
    </source>
</evidence>
<evidence type="ECO:0000256" key="4">
    <source>
        <dbReference type="ARBA" id="ARBA00022801"/>
    </source>
</evidence>
<keyword evidence="5 11" id="KW-0347">Helicase</keyword>
<dbReference type="CDD" id="cd18787">
    <property type="entry name" value="SF2_C_DEAD"/>
    <property type="match status" value="1"/>
</dbReference>
<feature type="short sequence motif" description="Q motif" evidence="10">
    <location>
        <begin position="1"/>
        <end position="29"/>
    </location>
</feature>
<dbReference type="PROSITE" id="PS51192">
    <property type="entry name" value="HELICASE_ATP_BIND_1"/>
    <property type="match status" value="1"/>
</dbReference>
<dbReference type="Proteomes" id="UP000273252">
    <property type="component" value="Unassembled WGS sequence"/>
</dbReference>
<dbReference type="InterPro" id="IPR044742">
    <property type="entry name" value="DEAD/DEAH_RhlB"/>
</dbReference>
<dbReference type="GO" id="GO:0042255">
    <property type="term" value="P:ribosome assembly"/>
    <property type="evidence" value="ECO:0007669"/>
    <property type="project" value="UniProtKB-ARBA"/>
</dbReference>
<dbReference type="CDD" id="cd00268">
    <property type="entry name" value="DEADc"/>
    <property type="match status" value="1"/>
</dbReference>
<dbReference type="PROSITE" id="PS00039">
    <property type="entry name" value="DEAD_ATP_HELICASE"/>
    <property type="match status" value="1"/>
</dbReference>
<comment type="caution">
    <text evidence="15">The sequence shown here is derived from an EMBL/GenBank/DDBJ whole genome shotgun (WGS) entry which is preliminary data.</text>
</comment>
<evidence type="ECO:0000313" key="16">
    <source>
        <dbReference type="Proteomes" id="UP000273252"/>
    </source>
</evidence>
<accession>A0A3A6Q974</accession>
<evidence type="ECO:0000256" key="3">
    <source>
        <dbReference type="ARBA" id="ARBA00022741"/>
    </source>
</evidence>
<dbReference type="PANTHER" id="PTHR47959">
    <property type="entry name" value="ATP-DEPENDENT RNA HELICASE RHLE-RELATED"/>
    <property type="match status" value="1"/>
</dbReference>
<dbReference type="SMART" id="SM00487">
    <property type="entry name" value="DEXDc"/>
    <property type="match status" value="1"/>
</dbReference>
<dbReference type="GO" id="GO:0016787">
    <property type="term" value="F:hydrolase activity"/>
    <property type="evidence" value="ECO:0007669"/>
    <property type="project" value="UniProtKB-KW"/>
</dbReference>
<dbReference type="AlphaFoldDB" id="A0A3A6Q974"/>
<dbReference type="InterPro" id="IPR011545">
    <property type="entry name" value="DEAD/DEAH_box_helicase_dom"/>
</dbReference>
<dbReference type="PROSITE" id="PS51195">
    <property type="entry name" value="Q_MOTIF"/>
    <property type="match status" value="1"/>
</dbReference>
<gene>
    <name evidence="15" type="ORF">DZ860_17845</name>
</gene>
<dbReference type="InterPro" id="IPR000629">
    <property type="entry name" value="RNA-helicase_DEAD-box_CS"/>
</dbReference>
<evidence type="ECO:0000256" key="5">
    <source>
        <dbReference type="ARBA" id="ARBA00022806"/>
    </source>
</evidence>
<dbReference type="InterPro" id="IPR014014">
    <property type="entry name" value="RNA_helicase_DEAD_Q_motif"/>
</dbReference>
<evidence type="ECO:0000259" key="14">
    <source>
        <dbReference type="PROSITE" id="PS51195"/>
    </source>
</evidence>
<comment type="similarity">
    <text evidence="7 11">Belongs to the DEAD box helicase family.</text>
</comment>
<reference evidence="15 16" key="1">
    <citation type="submission" date="2018-08" db="EMBL/GenBank/DDBJ databases">
        <title>Vibrio isolated from the Eastern China Marginal Seas.</title>
        <authorList>
            <person name="Li Y."/>
        </authorList>
    </citation>
    <scope>NUCLEOTIDE SEQUENCE [LARGE SCALE GENOMIC DNA]</scope>
    <source>
        <strain evidence="15 16">BEI233</strain>
    </source>
</reference>
<dbReference type="GO" id="GO:0005829">
    <property type="term" value="C:cytosol"/>
    <property type="evidence" value="ECO:0007669"/>
    <property type="project" value="TreeGrafter"/>
</dbReference>
<dbReference type="EC" id="3.6.4.13" evidence="1"/>
<sequence>MSFSKLGLSDTLVNTVTELGYVKPTNIQSQAIPVILQGQDLIAAAQTGTGKTAGFVLPILEKLRTSETQRKKRIRALVLVPTRELALQVADNAARYGKDIGLTSLAVFGGVDDKPQKEKLINGVDLLVATPGRLLDLYGQHAVYFEEVEFLVLDEADRMLDMGFIEDINKIISRLPQDVQNLLFSATLSNKVRDLAKTAVHNPYEISIAANSASKANIEQWLISVDKDMKSSLLSHLIQTNDWDQALIFIETKHGAAKLASQLEKRGIEAEAFHSGRSQAIRAQLLEDFKVGKIKYLIATGVGARGIDIENLSRVVNYDLPFPADEYVHRIGRTGRASASGEAISFVSRDNFKNLCMIESRLGHLIERREVEGFEPKKPIPVSILNYVPKHKRNDNEPR</sequence>
<evidence type="ECO:0000256" key="7">
    <source>
        <dbReference type="ARBA" id="ARBA00038437"/>
    </source>
</evidence>
<dbReference type="PANTHER" id="PTHR47959:SF11">
    <property type="entry name" value="ATP-DEPENDENT RNA HELICASE DEAD BOX FAMILY"/>
    <property type="match status" value="1"/>
</dbReference>
<dbReference type="RefSeq" id="WP_120034011.1">
    <property type="nucleotide sequence ID" value="NZ_QVMU01000021.1"/>
</dbReference>
<name>A0A3A6Q974_9VIBR</name>
<dbReference type="GO" id="GO:0003676">
    <property type="term" value="F:nucleic acid binding"/>
    <property type="evidence" value="ECO:0007669"/>
    <property type="project" value="InterPro"/>
</dbReference>
<keyword evidence="16" id="KW-1185">Reference proteome</keyword>
<evidence type="ECO:0000259" key="12">
    <source>
        <dbReference type="PROSITE" id="PS51192"/>
    </source>
</evidence>
<organism evidence="15 16">
    <name type="scientific">Vibrio sinensis</name>
    <dbReference type="NCBI Taxonomy" id="2302434"/>
    <lineage>
        <taxon>Bacteria</taxon>
        <taxon>Pseudomonadati</taxon>
        <taxon>Pseudomonadota</taxon>
        <taxon>Gammaproteobacteria</taxon>
        <taxon>Vibrionales</taxon>
        <taxon>Vibrionaceae</taxon>
        <taxon>Vibrio</taxon>
    </lineage>
</organism>
<dbReference type="GO" id="GO:0003724">
    <property type="term" value="F:RNA helicase activity"/>
    <property type="evidence" value="ECO:0007669"/>
    <property type="project" value="UniProtKB-EC"/>
</dbReference>
<dbReference type="SMART" id="SM00490">
    <property type="entry name" value="HELICc"/>
    <property type="match status" value="1"/>
</dbReference>
<dbReference type="GO" id="GO:0005524">
    <property type="term" value="F:ATP binding"/>
    <property type="evidence" value="ECO:0007669"/>
    <property type="project" value="UniProtKB-KW"/>
</dbReference>
<dbReference type="Pfam" id="PF00271">
    <property type="entry name" value="Helicase_C"/>
    <property type="match status" value="1"/>
</dbReference>
<dbReference type="InterPro" id="IPR001650">
    <property type="entry name" value="Helicase_C-like"/>
</dbReference>
<feature type="domain" description="Helicase C-terminal" evidence="13">
    <location>
        <begin position="217"/>
        <end position="388"/>
    </location>
</feature>
<keyword evidence="4 11" id="KW-0378">Hydrolase</keyword>
<dbReference type="InterPro" id="IPR050079">
    <property type="entry name" value="DEAD_box_RNA_helicase"/>
</dbReference>
<protein>
    <recommendedName>
        <fullName evidence="9">DEAD-box ATP-dependent RNA helicase RhpA</fullName>
        <ecNumber evidence="1">3.6.4.13</ecNumber>
    </recommendedName>
</protein>
<evidence type="ECO:0000313" key="15">
    <source>
        <dbReference type="EMBL" id="RJX68386.1"/>
    </source>
</evidence>
<dbReference type="FunFam" id="3.40.50.300:FF:000108">
    <property type="entry name" value="ATP-dependent RNA helicase RhlE"/>
    <property type="match status" value="1"/>
</dbReference>
<evidence type="ECO:0000256" key="6">
    <source>
        <dbReference type="ARBA" id="ARBA00022840"/>
    </source>
</evidence>
<dbReference type="Pfam" id="PF00270">
    <property type="entry name" value="DEAD"/>
    <property type="match status" value="1"/>
</dbReference>
<dbReference type="EMBL" id="QVMU01000021">
    <property type="protein sequence ID" value="RJX68386.1"/>
    <property type="molecule type" value="Genomic_DNA"/>
</dbReference>
<dbReference type="InterPro" id="IPR027417">
    <property type="entry name" value="P-loop_NTPase"/>
</dbReference>
<feature type="domain" description="DEAD-box RNA helicase Q" evidence="14">
    <location>
        <begin position="1"/>
        <end position="29"/>
    </location>
</feature>
<dbReference type="OrthoDB" id="9805696at2"/>
<keyword evidence="2" id="KW-0963">Cytoplasm</keyword>
<keyword evidence="6 11" id="KW-0067">ATP-binding</keyword>
<evidence type="ECO:0000256" key="1">
    <source>
        <dbReference type="ARBA" id="ARBA00012552"/>
    </source>
</evidence>